<sequence>MGQLTILLLVVIVMIIVIAPTGTAQSSMPRYCTRLCKRNRYTGNYMKQVCKRKDRQKCYICRSAYKCGAIYDRIFRSPEVEPLNRKKIFQPIRQD</sequence>
<keyword evidence="3" id="KW-1185">Reference proteome</keyword>
<evidence type="ECO:0000256" key="1">
    <source>
        <dbReference type="SAM" id="SignalP"/>
    </source>
</evidence>
<evidence type="ECO:0000313" key="3">
    <source>
        <dbReference type="Proteomes" id="UP000008144"/>
    </source>
</evidence>
<evidence type="ECO:0000313" key="2">
    <source>
        <dbReference type="Ensembl" id="ENSCINP00000004956.3"/>
    </source>
</evidence>
<reference evidence="2" key="2">
    <citation type="journal article" date="2008" name="Genome Biol.">
        <title>Improved genome assembly and evidence-based global gene model set for the chordate Ciona intestinalis: new insight into intron and operon populations.</title>
        <authorList>
            <person name="Satou Y."/>
            <person name="Mineta K."/>
            <person name="Ogasawara M."/>
            <person name="Sasakura Y."/>
            <person name="Shoguchi E."/>
            <person name="Ueno K."/>
            <person name="Yamada L."/>
            <person name="Matsumoto J."/>
            <person name="Wasserscheid J."/>
            <person name="Dewar K."/>
            <person name="Wiley G.B."/>
            <person name="Macmil S.L."/>
            <person name="Roe B.A."/>
            <person name="Zeller R.W."/>
            <person name="Hastings K.E."/>
            <person name="Lemaire P."/>
            <person name="Lindquist E."/>
            <person name="Endo T."/>
            <person name="Hotta K."/>
            <person name="Inaba K."/>
        </authorList>
    </citation>
    <scope>NUCLEOTIDE SEQUENCE [LARGE SCALE GENOMIC DNA]</scope>
    <source>
        <strain evidence="2">wild type</strain>
    </source>
</reference>
<feature type="signal peptide" evidence="1">
    <location>
        <begin position="1"/>
        <end position="24"/>
    </location>
</feature>
<reference evidence="2" key="3">
    <citation type="submission" date="2025-08" db="UniProtKB">
        <authorList>
            <consortium name="Ensembl"/>
        </authorList>
    </citation>
    <scope>IDENTIFICATION</scope>
</reference>
<dbReference type="InParanoid" id="F6QD52"/>
<dbReference type="Ensembl" id="ENSCINT00000004956.3">
    <property type="protein sequence ID" value="ENSCINP00000004956.3"/>
    <property type="gene ID" value="ENSCING00000002442.3"/>
</dbReference>
<protein>
    <submittedName>
        <fullName evidence="2">Uncharacterized protein</fullName>
    </submittedName>
</protein>
<reference evidence="2" key="4">
    <citation type="submission" date="2025-09" db="UniProtKB">
        <authorList>
            <consortium name="Ensembl"/>
        </authorList>
    </citation>
    <scope>IDENTIFICATION</scope>
</reference>
<dbReference type="HOGENOM" id="CLU_2372117_0_0_1"/>
<dbReference type="Proteomes" id="UP000008144">
    <property type="component" value="Chromosome 12"/>
</dbReference>
<feature type="chain" id="PRO_5003339770" evidence="1">
    <location>
        <begin position="25"/>
        <end position="95"/>
    </location>
</feature>
<name>F6QD52_CIOIN</name>
<keyword evidence="1" id="KW-0732">Signal</keyword>
<accession>F6QD52</accession>
<dbReference type="EMBL" id="EAAA01001014">
    <property type="status" value="NOT_ANNOTATED_CDS"/>
    <property type="molecule type" value="Genomic_DNA"/>
</dbReference>
<proteinExistence type="predicted"/>
<dbReference type="AlphaFoldDB" id="F6QD52"/>
<organism evidence="2 3">
    <name type="scientific">Ciona intestinalis</name>
    <name type="common">Transparent sea squirt</name>
    <name type="synonym">Ascidia intestinalis</name>
    <dbReference type="NCBI Taxonomy" id="7719"/>
    <lineage>
        <taxon>Eukaryota</taxon>
        <taxon>Metazoa</taxon>
        <taxon>Chordata</taxon>
        <taxon>Tunicata</taxon>
        <taxon>Ascidiacea</taxon>
        <taxon>Phlebobranchia</taxon>
        <taxon>Cionidae</taxon>
        <taxon>Ciona</taxon>
    </lineage>
</organism>
<reference evidence="3" key="1">
    <citation type="journal article" date="2002" name="Science">
        <title>The draft genome of Ciona intestinalis: insights into chordate and vertebrate origins.</title>
        <authorList>
            <person name="Dehal P."/>
            <person name="Satou Y."/>
            <person name="Campbell R.K."/>
            <person name="Chapman J."/>
            <person name="Degnan B."/>
            <person name="De Tomaso A."/>
            <person name="Davidson B."/>
            <person name="Di Gregorio A."/>
            <person name="Gelpke M."/>
            <person name="Goodstein D.M."/>
            <person name="Harafuji N."/>
            <person name="Hastings K.E."/>
            <person name="Ho I."/>
            <person name="Hotta K."/>
            <person name="Huang W."/>
            <person name="Kawashima T."/>
            <person name="Lemaire P."/>
            <person name="Martinez D."/>
            <person name="Meinertzhagen I.A."/>
            <person name="Necula S."/>
            <person name="Nonaka M."/>
            <person name="Putnam N."/>
            <person name="Rash S."/>
            <person name="Saiga H."/>
            <person name="Satake M."/>
            <person name="Terry A."/>
            <person name="Yamada L."/>
            <person name="Wang H.G."/>
            <person name="Awazu S."/>
            <person name="Azumi K."/>
            <person name="Boore J."/>
            <person name="Branno M."/>
            <person name="Chin-Bow S."/>
            <person name="DeSantis R."/>
            <person name="Doyle S."/>
            <person name="Francino P."/>
            <person name="Keys D.N."/>
            <person name="Haga S."/>
            <person name="Hayashi H."/>
            <person name="Hino K."/>
            <person name="Imai K.S."/>
            <person name="Inaba K."/>
            <person name="Kano S."/>
            <person name="Kobayashi K."/>
            <person name="Kobayashi M."/>
            <person name="Lee B.I."/>
            <person name="Makabe K.W."/>
            <person name="Manohar C."/>
            <person name="Matassi G."/>
            <person name="Medina M."/>
            <person name="Mochizuki Y."/>
            <person name="Mount S."/>
            <person name="Morishita T."/>
            <person name="Miura S."/>
            <person name="Nakayama A."/>
            <person name="Nishizaka S."/>
            <person name="Nomoto H."/>
            <person name="Ohta F."/>
            <person name="Oishi K."/>
            <person name="Rigoutsos I."/>
            <person name="Sano M."/>
            <person name="Sasaki A."/>
            <person name="Sasakura Y."/>
            <person name="Shoguchi E."/>
            <person name="Shin-i T."/>
            <person name="Spagnuolo A."/>
            <person name="Stainier D."/>
            <person name="Suzuki M.M."/>
            <person name="Tassy O."/>
            <person name="Takatori N."/>
            <person name="Tokuoka M."/>
            <person name="Yagi K."/>
            <person name="Yoshizaki F."/>
            <person name="Wada S."/>
            <person name="Zhang C."/>
            <person name="Hyatt P.D."/>
            <person name="Larimer F."/>
            <person name="Detter C."/>
            <person name="Doggett N."/>
            <person name="Glavina T."/>
            <person name="Hawkins T."/>
            <person name="Richardson P."/>
            <person name="Lucas S."/>
            <person name="Kohara Y."/>
            <person name="Levine M."/>
            <person name="Satoh N."/>
            <person name="Rokhsar D.S."/>
        </authorList>
    </citation>
    <scope>NUCLEOTIDE SEQUENCE [LARGE SCALE GENOMIC DNA]</scope>
</reference>